<feature type="transmembrane region" description="Helical" evidence="1">
    <location>
        <begin position="108"/>
        <end position="131"/>
    </location>
</feature>
<evidence type="ECO:0000313" key="3">
    <source>
        <dbReference type="Proteomes" id="UP000481153"/>
    </source>
</evidence>
<dbReference type="EMBL" id="VJMJ01000057">
    <property type="protein sequence ID" value="KAF0739896.1"/>
    <property type="molecule type" value="Genomic_DNA"/>
</dbReference>
<evidence type="ECO:0008006" key="4">
    <source>
        <dbReference type="Google" id="ProtNLM"/>
    </source>
</evidence>
<accession>A0A6G0XIG9</accession>
<evidence type="ECO:0000256" key="1">
    <source>
        <dbReference type="SAM" id="Phobius"/>
    </source>
</evidence>
<protein>
    <recommendedName>
        <fullName evidence="4">THH1/TOM1/TOM3 domain-containing protein</fullName>
    </recommendedName>
</protein>
<proteinExistence type="predicted"/>
<comment type="caution">
    <text evidence="2">The sequence shown here is derived from an EMBL/GenBank/DDBJ whole genome shotgun (WGS) entry which is preliminary data.</text>
</comment>
<keyword evidence="1" id="KW-0812">Transmembrane</keyword>
<feature type="transmembrane region" description="Helical" evidence="1">
    <location>
        <begin position="191"/>
        <end position="211"/>
    </location>
</feature>
<organism evidence="2 3">
    <name type="scientific">Aphanomyces euteiches</name>
    <dbReference type="NCBI Taxonomy" id="100861"/>
    <lineage>
        <taxon>Eukaryota</taxon>
        <taxon>Sar</taxon>
        <taxon>Stramenopiles</taxon>
        <taxon>Oomycota</taxon>
        <taxon>Saprolegniomycetes</taxon>
        <taxon>Saprolegniales</taxon>
        <taxon>Verrucalvaceae</taxon>
        <taxon>Aphanomyces</taxon>
    </lineage>
</organism>
<sequence length="365" mass="41426">MTAGECYVKGSQKTICCYGIIMKHNLCITSDANTFASLHRTANKVYRISCLVMGLLAFLACARKLYIIHRTRGSFIQRWSFRLLMVASLTFVARSPDPQSYEFIYSPVVSGLFSDICSACIYSVIVLYGAFYARLVVNPADLTISEHYIRGFMGLALFLSWFVFVVVRPAYLLHDPRNIYYSWHILMQFSMAPLLLFVLSTTALYFGLLIYRRLLWIRRVNDRAAEIALIRRAAAKPQSDMAVQNSISSEVDIAMLDKTPKSSNSRLLMVVIAVELISIVVMALHIWHLVQFVRDGCKLHAEFLCATDTNGDCTSKSFPFQVPYMCIVQYCSIILFYWSFHRTKHEAVESSNASITPQSRSLGVL</sequence>
<name>A0A6G0XIG9_9STRA</name>
<dbReference type="AlphaFoldDB" id="A0A6G0XIG9"/>
<feature type="transmembrane region" description="Helical" evidence="1">
    <location>
        <begin position="45"/>
        <end position="67"/>
    </location>
</feature>
<feature type="transmembrane region" description="Helical" evidence="1">
    <location>
        <begin position="152"/>
        <end position="171"/>
    </location>
</feature>
<feature type="transmembrane region" description="Helical" evidence="1">
    <location>
        <begin position="322"/>
        <end position="340"/>
    </location>
</feature>
<keyword evidence="1" id="KW-0472">Membrane</keyword>
<feature type="transmembrane region" description="Helical" evidence="1">
    <location>
        <begin position="79"/>
        <end position="96"/>
    </location>
</feature>
<reference evidence="2 3" key="1">
    <citation type="submission" date="2019-07" db="EMBL/GenBank/DDBJ databases">
        <title>Genomics analysis of Aphanomyces spp. identifies a new class of oomycete effector associated with host adaptation.</title>
        <authorList>
            <person name="Gaulin E."/>
        </authorList>
    </citation>
    <scope>NUCLEOTIDE SEQUENCE [LARGE SCALE GENOMIC DNA]</scope>
    <source>
        <strain evidence="2 3">ATCC 201684</strain>
    </source>
</reference>
<dbReference type="Proteomes" id="UP000481153">
    <property type="component" value="Unassembled WGS sequence"/>
</dbReference>
<gene>
    <name evidence="2" type="ORF">Ae201684_004555</name>
</gene>
<keyword evidence="1" id="KW-1133">Transmembrane helix</keyword>
<evidence type="ECO:0000313" key="2">
    <source>
        <dbReference type="EMBL" id="KAF0739896.1"/>
    </source>
</evidence>
<keyword evidence="3" id="KW-1185">Reference proteome</keyword>
<dbReference type="VEuPathDB" id="FungiDB:AeMF1_006406"/>
<feature type="transmembrane region" description="Helical" evidence="1">
    <location>
        <begin position="267"/>
        <end position="290"/>
    </location>
</feature>